<dbReference type="AlphaFoldDB" id="A0A419AW50"/>
<organism evidence="1 2">
    <name type="scientific">Pectobacterium carotovorum</name>
    <name type="common">Erwinia carotovora</name>
    <dbReference type="NCBI Taxonomy" id="554"/>
    <lineage>
        <taxon>Bacteria</taxon>
        <taxon>Pseudomonadati</taxon>
        <taxon>Pseudomonadota</taxon>
        <taxon>Gammaproteobacteria</taxon>
        <taxon>Enterobacterales</taxon>
        <taxon>Pectobacteriaceae</taxon>
        <taxon>Pectobacterium</taxon>
    </lineage>
</organism>
<sequence>MWHSSNFPPHVDCFSTSGLVFNRTIILMREINIRQIPRPVTCFSPAHDSPHRRFATEVKIMGDGTCGV</sequence>
<gene>
    <name evidence="1" type="ORF">D5071_11090</name>
</gene>
<evidence type="ECO:0000313" key="2">
    <source>
        <dbReference type="Proteomes" id="UP000283655"/>
    </source>
</evidence>
<dbReference type="EMBL" id="QZDH01000022">
    <property type="protein sequence ID" value="RJL51321.1"/>
    <property type="molecule type" value="Genomic_DNA"/>
</dbReference>
<comment type="caution">
    <text evidence="1">The sequence shown here is derived from an EMBL/GenBank/DDBJ whole genome shotgun (WGS) entry which is preliminary data.</text>
</comment>
<reference evidence="1 2" key="1">
    <citation type="submission" date="2018-09" db="EMBL/GenBank/DDBJ databases">
        <title>Phylogenetic diversity of Pectobacterium and Dickeya strains causing blackleg disease of potato in Morocco.</title>
        <authorList>
            <person name="Oulghazi S."/>
            <person name="Moumni M."/>
            <person name="Faure D."/>
        </authorList>
    </citation>
    <scope>NUCLEOTIDE SEQUENCE [LARGE SCALE GENOMIC DNA]</scope>
    <source>
        <strain evidence="1 2">S1.15.11.2D</strain>
    </source>
</reference>
<proteinExistence type="predicted"/>
<dbReference type="Proteomes" id="UP000283655">
    <property type="component" value="Unassembled WGS sequence"/>
</dbReference>
<name>A0A419AW50_PECCA</name>
<evidence type="ECO:0000313" key="1">
    <source>
        <dbReference type="EMBL" id="RJL51321.1"/>
    </source>
</evidence>
<accession>A0A419AW50</accession>
<protein>
    <submittedName>
        <fullName evidence="1">Uncharacterized protein</fullName>
    </submittedName>
</protein>